<proteinExistence type="predicted"/>
<name>A0A835VDR7_VANPL</name>
<dbReference type="Proteomes" id="UP000639772">
    <property type="component" value="Unassembled WGS sequence"/>
</dbReference>
<accession>A0A835VDR7</accession>
<evidence type="ECO:0000313" key="3">
    <source>
        <dbReference type="EMBL" id="KAG0493210.1"/>
    </source>
</evidence>
<feature type="region of interest" description="Disordered" evidence="1">
    <location>
        <begin position="12"/>
        <end position="31"/>
    </location>
</feature>
<comment type="caution">
    <text evidence="3">The sequence shown here is derived from an EMBL/GenBank/DDBJ whole genome shotgun (WGS) entry which is preliminary data.</text>
</comment>
<dbReference type="EMBL" id="JADCNM010000002">
    <property type="protein sequence ID" value="KAG0493210.1"/>
    <property type="molecule type" value="Genomic_DNA"/>
</dbReference>
<keyword evidence="4" id="KW-1185">Reference proteome</keyword>
<dbReference type="EMBL" id="JADCNL010000002">
    <property type="protein sequence ID" value="KAG0491254.1"/>
    <property type="molecule type" value="Genomic_DNA"/>
</dbReference>
<sequence>MVEENARSKYINMTQPCMHSSPEQPEISSHGSEMQLQIRLCSLVPMSKVIQLAVKEELVQSSLCFQAWNEVDLSLQHNGG</sequence>
<gene>
    <name evidence="3" type="ORF">HPP92_004204</name>
    <name evidence="2" type="ORF">HPP92_004652</name>
</gene>
<organism evidence="3 5">
    <name type="scientific">Vanilla planifolia</name>
    <name type="common">Vanilla</name>
    <dbReference type="NCBI Taxonomy" id="51239"/>
    <lineage>
        <taxon>Eukaryota</taxon>
        <taxon>Viridiplantae</taxon>
        <taxon>Streptophyta</taxon>
        <taxon>Embryophyta</taxon>
        <taxon>Tracheophyta</taxon>
        <taxon>Spermatophyta</taxon>
        <taxon>Magnoliopsida</taxon>
        <taxon>Liliopsida</taxon>
        <taxon>Asparagales</taxon>
        <taxon>Orchidaceae</taxon>
        <taxon>Vanilloideae</taxon>
        <taxon>Vanilleae</taxon>
        <taxon>Vanilla</taxon>
    </lineage>
</organism>
<dbReference type="Proteomes" id="UP000636800">
    <property type="component" value="Chromosome 2"/>
</dbReference>
<evidence type="ECO:0000256" key="1">
    <source>
        <dbReference type="SAM" id="MobiDB-lite"/>
    </source>
</evidence>
<evidence type="ECO:0000313" key="5">
    <source>
        <dbReference type="Proteomes" id="UP000639772"/>
    </source>
</evidence>
<dbReference type="AlphaFoldDB" id="A0A835VDR7"/>
<evidence type="ECO:0000313" key="4">
    <source>
        <dbReference type="Proteomes" id="UP000636800"/>
    </source>
</evidence>
<evidence type="ECO:0000313" key="2">
    <source>
        <dbReference type="EMBL" id="KAG0491254.1"/>
    </source>
</evidence>
<protein>
    <submittedName>
        <fullName evidence="3">Uncharacterized protein</fullName>
    </submittedName>
</protein>
<reference evidence="4 5" key="1">
    <citation type="journal article" date="2020" name="Nat. Food">
        <title>A phased Vanilla planifolia genome enables genetic improvement of flavour and production.</title>
        <authorList>
            <person name="Hasing T."/>
            <person name="Tang H."/>
            <person name="Brym M."/>
            <person name="Khazi F."/>
            <person name="Huang T."/>
            <person name="Chambers A.H."/>
        </authorList>
    </citation>
    <scope>NUCLEOTIDE SEQUENCE [LARGE SCALE GENOMIC DNA]</scope>
    <source>
        <tissue evidence="3">Leaf</tissue>
    </source>
</reference>